<dbReference type="InterPro" id="IPR000014">
    <property type="entry name" value="PAS"/>
</dbReference>
<keyword evidence="4" id="KW-1185">Reference proteome</keyword>
<dbReference type="eggNOG" id="COG2202">
    <property type="taxonomic scope" value="Bacteria"/>
</dbReference>
<dbReference type="OrthoDB" id="9767435at2"/>
<dbReference type="SMART" id="SM00387">
    <property type="entry name" value="HATPase_c"/>
    <property type="match status" value="1"/>
</dbReference>
<dbReference type="Pfam" id="PF13426">
    <property type="entry name" value="PAS_9"/>
    <property type="match status" value="2"/>
</dbReference>
<dbReference type="InterPro" id="IPR011495">
    <property type="entry name" value="Sig_transdc_His_kin_sub2_dim/P"/>
</dbReference>
<dbReference type="EMBL" id="JNUP01000065">
    <property type="protein sequence ID" value="KGE71574.1"/>
    <property type="molecule type" value="Genomic_DNA"/>
</dbReference>
<dbReference type="SUPFAM" id="SSF55785">
    <property type="entry name" value="PYP-like sensor domain (PAS domain)"/>
    <property type="match status" value="2"/>
</dbReference>
<dbReference type="Pfam" id="PF07568">
    <property type="entry name" value="HisKA_2"/>
    <property type="match status" value="1"/>
</dbReference>
<evidence type="ECO:0008006" key="5">
    <source>
        <dbReference type="Google" id="ProtNLM"/>
    </source>
</evidence>
<dbReference type="STRING" id="1480694.DC28_09800"/>
<reference evidence="3 4" key="1">
    <citation type="submission" date="2014-05" db="EMBL/GenBank/DDBJ databases">
        <title>De novo Genome Sequence of Spirocheata sp.</title>
        <authorList>
            <person name="Shivani Y."/>
            <person name="Subhash Y."/>
            <person name="Tushar L."/>
            <person name="Sasikala C."/>
            <person name="Ramana C.V."/>
        </authorList>
    </citation>
    <scope>NUCLEOTIDE SEQUENCE [LARGE SCALE GENOMIC DNA]</scope>
    <source>
        <strain evidence="3 4">JC230</strain>
    </source>
</reference>
<dbReference type="SUPFAM" id="SSF55874">
    <property type="entry name" value="ATPase domain of HSP90 chaperone/DNA topoisomerase II/histidine kinase"/>
    <property type="match status" value="1"/>
</dbReference>
<dbReference type="Gene3D" id="3.30.565.10">
    <property type="entry name" value="Histidine kinase-like ATPase, C-terminal domain"/>
    <property type="match status" value="1"/>
</dbReference>
<dbReference type="CDD" id="cd00130">
    <property type="entry name" value="PAS"/>
    <property type="match status" value="2"/>
</dbReference>
<proteinExistence type="predicted"/>
<dbReference type="PROSITE" id="PS50112">
    <property type="entry name" value="PAS"/>
    <property type="match status" value="2"/>
</dbReference>
<dbReference type="NCBIfam" id="TIGR00229">
    <property type="entry name" value="sensory_box"/>
    <property type="match status" value="2"/>
</dbReference>
<feature type="domain" description="PAS" evidence="2">
    <location>
        <begin position="146"/>
        <end position="216"/>
    </location>
</feature>
<organism evidence="3 4">
    <name type="scientific">Spirochaeta lutea</name>
    <dbReference type="NCBI Taxonomy" id="1480694"/>
    <lineage>
        <taxon>Bacteria</taxon>
        <taxon>Pseudomonadati</taxon>
        <taxon>Spirochaetota</taxon>
        <taxon>Spirochaetia</taxon>
        <taxon>Spirochaetales</taxon>
        <taxon>Spirochaetaceae</taxon>
        <taxon>Spirochaeta</taxon>
    </lineage>
</organism>
<dbReference type="Proteomes" id="UP000029692">
    <property type="component" value="Unassembled WGS sequence"/>
</dbReference>
<comment type="caution">
    <text evidence="3">The sequence shown here is derived from an EMBL/GenBank/DDBJ whole genome shotgun (WGS) entry which is preliminary data.</text>
</comment>
<name>A0A098QV11_9SPIO</name>
<sequence length="485" mass="53505">MKDIYSKSSHTNDEPTIQEMAKNLAESKAHTQALLQASFGGIAIHDKGIILECNAALETLFGYSRSHLIGMDGLELIVPSERPRVRDIIASGFDKPYESLGLTVRGTVFPVRIEAKNIPYHGRQVRVTEFRDITDQKQAQEALQQSEEKFRSLFENNHAVILVIDPRDGSIFDANPAAARFYGWSEDELRTMNIDQINTLSRDEIETEMARAAADKNNYFVFEHRRKTGGACPVEVYSGPIRIGGRKLLYSLVHDISKRREVEEALETSAIRNKELLRELQHRAKNSFSLIASLIDLTAGKSVNPEALKILEDLGSRVRSMSELYSLLYSRDQVDQVRLDEYLHRLVHPIIDLTPGITKKCLLEPVTVPTSIAAPLGLIVTELMTNAIKHAFPEGTGNISIVLKGDSHGDSTGQYSGATLEIADNGCGMPEDLASRGCGFDTPQASLPTPGLGIQLIQSLVLQIRGTIETTCRGGTITTITVPLD</sequence>
<feature type="domain" description="Histidine kinase" evidence="1">
    <location>
        <begin position="279"/>
        <end position="485"/>
    </location>
</feature>
<dbReference type="Gene3D" id="3.30.450.20">
    <property type="entry name" value="PAS domain"/>
    <property type="match status" value="2"/>
</dbReference>
<dbReference type="RefSeq" id="WP_037548020.1">
    <property type="nucleotide sequence ID" value="NZ_JNUP01000065.1"/>
</dbReference>
<dbReference type="SMART" id="SM00091">
    <property type="entry name" value="PAS"/>
    <property type="match status" value="2"/>
</dbReference>
<evidence type="ECO:0000313" key="4">
    <source>
        <dbReference type="Proteomes" id="UP000029692"/>
    </source>
</evidence>
<dbReference type="PANTHER" id="PTHR43065">
    <property type="entry name" value="SENSOR HISTIDINE KINASE"/>
    <property type="match status" value="1"/>
</dbReference>
<dbReference type="Pfam" id="PF02518">
    <property type="entry name" value="HATPase_c"/>
    <property type="match status" value="1"/>
</dbReference>
<dbReference type="PANTHER" id="PTHR43065:SF23">
    <property type="entry name" value="SENSOR HISTIDINE KINASE PDTAS"/>
    <property type="match status" value="1"/>
</dbReference>
<evidence type="ECO:0000259" key="2">
    <source>
        <dbReference type="PROSITE" id="PS50112"/>
    </source>
</evidence>
<dbReference type="PROSITE" id="PS50109">
    <property type="entry name" value="HIS_KIN"/>
    <property type="match status" value="1"/>
</dbReference>
<dbReference type="AlphaFoldDB" id="A0A098QV11"/>
<evidence type="ECO:0000313" key="3">
    <source>
        <dbReference type="EMBL" id="KGE71574.1"/>
    </source>
</evidence>
<protein>
    <recommendedName>
        <fullName evidence="5">Histidine kinase</fullName>
    </recommendedName>
</protein>
<gene>
    <name evidence="3" type="ORF">DC28_09800</name>
</gene>
<feature type="domain" description="PAS" evidence="2">
    <location>
        <begin position="42"/>
        <end position="96"/>
    </location>
</feature>
<accession>A0A098QV11</accession>
<dbReference type="InterPro" id="IPR036890">
    <property type="entry name" value="HATPase_C_sf"/>
</dbReference>
<dbReference type="InterPro" id="IPR003594">
    <property type="entry name" value="HATPase_dom"/>
</dbReference>
<dbReference type="eggNOG" id="COG3920">
    <property type="taxonomic scope" value="Bacteria"/>
</dbReference>
<evidence type="ECO:0000259" key="1">
    <source>
        <dbReference type="PROSITE" id="PS50109"/>
    </source>
</evidence>
<dbReference type="InterPro" id="IPR035965">
    <property type="entry name" value="PAS-like_dom_sf"/>
</dbReference>
<dbReference type="InterPro" id="IPR005467">
    <property type="entry name" value="His_kinase_dom"/>
</dbReference>